<dbReference type="Pfam" id="PF17356">
    <property type="entry name" value="PBSX_XtrA"/>
    <property type="match status" value="1"/>
</dbReference>
<sequence length="67" mass="7561">MRAKELEINIEDMSIKKELELGKVLVVILDGNQRKAKCVEAVEHGFTIIETAKGKATKIKFEEGELF</sequence>
<gene>
    <name evidence="1" type="ORF">P5X88_06035</name>
</gene>
<organism evidence="1 2">
    <name type="scientific">Heyndrickxia oleronia</name>
    <dbReference type="NCBI Taxonomy" id="38875"/>
    <lineage>
        <taxon>Bacteria</taxon>
        <taxon>Bacillati</taxon>
        <taxon>Bacillota</taxon>
        <taxon>Bacilli</taxon>
        <taxon>Bacillales</taxon>
        <taxon>Bacillaceae</taxon>
        <taxon>Heyndrickxia</taxon>
    </lineage>
</organism>
<dbReference type="RefSeq" id="WP_280616097.1">
    <property type="nucleotide sequence ID" value="NZ_JAROYP010000002.1"/>
</dbReference>
<dbReference type="InterPro" id="IPR035530">
    <property type="entry name" value="PBSX_XtrA"/>
</dbReference>
<name>A0AAW6SV88_9BACI</name>
<proteinExistence type="predicted"/>
<protein>
    <submittedName>
        <fullName evidence="1">XtrA/YqaO family protein</fullName>
    </submittedName>
</protein>
<dbReference type="AlphaFoldDB" id="A0AAW6SV88"/>
<comment type="caution">
    <text evidence="1">The sequence shown here is derived from an EMBL/GenBank/DDBJ whole genome shotgun (WGS) entry which is preliminary data.</text>
</comment>
<dbReference type="Proteomes" id="UP001159179">
    <property type="component" value="Unassembled WGS sequence"/>
</dbReference>
<evidence type="ECO:0000313" key="1">
    <source>
        <dbReference type="EMBL" id="MDH5160489.1"/>
    </source>
</evidence>
<dbReference type="EMBL" id="JAROYP010000002">
    <property type="protein sequence ID" value="MDH5160489.1"/>
    <property type="molecule type" value="Genomic_DNA"/>
</dbReference>
<accession>A0AAW6SV88</accession>
<reference evidence="1" key="1">
    <citation type="submission" date="2023-03" db="EMBL/GenBank/DDBJ databases">
        <title>Bacterial isolates from washroom surfaces on a university campus.</title>
        <authorList>
            <person name="Holman D.B."/>
            <person name="Gzyl K.E."/>
            <person name="Taheri A.E."/>
        </authorList>
    </citation>
    <scope>NUCLEOTIDE SEQUENCE</scope>
    <source>
        <strain evidence="1">RD03</strain>
    </source>
</reference>
<evidence type="ECO:0000313" key="2">
    <source>
        <dbReference type="Proteomes" id="UP001159179"/>
    </source>
</evidence>